<dbReference type="AlphaFoldDB" id="A0A679IJL0"/>
<proteinExistence type="predicted"/>
<feature type="domain" description="Fatty acid desaturase" evidence="3">
    <location>
        <begin position="60"/>
        <end position="298"/>
    </location>
</feature>
<name>A0A679IJL0_VARPD</name>
<feature type="transmembrane region" description="Helical" evidence="1">
    <location>
        <begin position="46"/>
        <end position="76"/>
    </location>
</feature>
<keyword evidence="1" id="KW-1133">Transmembrane helix</keyword>
<feature type="chain" id="PRO_5025636821" description="Fatty acid desaturase domain-containing protein" evidence="2">
    <location>
        <begin position="23"/>
        <end position="328"/>
    </location>
</feature>
<keyword evidence="1" id="KW-0472">Membrane</keyword>
<organism evidence="4">
    <name type="scientific">Variovorax paradoxus</name>
    <dbReference type="NCBI Taxonomy" id="34073"/>
    <lineage>
        <taxon>Bacteria</taxon>
        <taxon>Pseudomonadati</taxon>
        <taxon>Pseudomonadota</taxon>
        <taxon>Betaproteobacteria</taxon>
        <taxon>Burkholderiales</taxon>
        <taxon>Comamonadaceae</taxon>
        <taxon>Variovorax</taxon>
    </lineage>
</organism>
<keyword evidence="1" id="KW-0812">Transmembrane</keyword>
<dbReference type="EMBL" id="LR743507">
    <property type="protein sequence ID" value="CAA2100147.1"/>
    <property type="molecule type" value="Genomic_DNA"/>
</dbReference>
<protein>
    <recommendedName>
        <fullName evidence="3">Fatty acid desaturase domain-containing protein</fullName>
    </recommendedName>
</protein>
<evidence type="ECO:0000256" key="2">
    <source>
        <dbReference type="SAM" id="SignalP"/>
    </source>
</evidence>
<accession>A0A679IJL0</accession>
<keyword evidence="2" id="KW-0732">Signal</keyword>
<dbReference type="Pfam" id="PF00487">
    <property type="entry name" value="FA_desaturase"/>
    <property type="match status" value="1"/>
</dbReference>
<feature type="signal peptide" evidence="2">
    <location>
        <begin position="1"/>
        <end position="22"/>
    </location>
</feature>
<evidence type="ECO:0000256" key="1">
    <source>
        <dbReference type="SAM" id="Phobius"/>
    </source>
</evidence>
<reference evidence="4" key="1">
    <citation type="submission" date="2019-12" db="EMBL/GenBank/DDBJ databases">
        <authorList>
            <person name="Cremers G."/>
        </authorList>
    </citation>
    <scope>NUCLEOTIDE SEQUENCE</scope>
    <source>
        <strain evidence="4">Vvax</strain>
    </source>
</reference>
<dbReference type="GO" id="GO:0006629">
    <property type="term" value="P:lipid metabolic process"/>
    <property type="evidence" value="ECO:0007669"/>
    <property type="project" value="InterPro"/>
</dbReference>
<sequence>MQAAACYLASQSFTMTSTTSTAAPLARKTAERQHWWWHFEVPTLLLAAALYMAWAALLWWHAAVPGWALFIIGGFLAQLHFSLQHESIHAMRHLPKWLRHAVVWPPLNLWLPYPFYNRGHSAHHVNFHLTHPERDNESAYHSAPAWEGYGPVWRWIYMANQTIAFRVVLGPFLRLWKLVRFEAGQVLSGNFSRLPTWLWHALSAAPVLYYVTAVCGMGFGEYLLYFVYPGMMLGSLRTFTEHRWADTPHERVAIVESNLLFGLLYLYNNLHHVHHRAPTMPWYEIPVYFRQNRAAVLAANGNFYYRGYGEIVRRHLLRPVFTPVHPTW</sequence>
<evidence type="ECO:0000313" key="4">
    <source>
        <dbReference type="EMBL" id="CAA2100147.1"/>
    </source>
</evidence>
<evidence type="ECO:0000259" key="3">
    <source>
        <dbReference type="Pfam" id="PF00487"/>
    </source>
</evidence>
<feature type="transmembrane region" description="Helical" evidence="1">
    <location>
        <begin position="207"/>
        <end position="228"/>
    </location>
</feature>
<dbReference type="InterPro" id="IPR005804">
    <property type="entry name" value="FA_desaturase_dom"/>
</dbReference>
<gene>
    <name evidence="4" type="ORF">VVAX_00594</name>
</gene>